<feature type="compositionally biased region" description="Polar residues" evidence="2">
    <location>
        <begin position="162"/>
        <end position="175"/>
    </location>
</feature>
<evidence type="ECO:0000313" key="3">
    <source>
        <dbReference type="EMBL" id="MCB8883219.1"/>
    </source>
</evidence>
<dbReference type="AlphaFoldDB" id="A0A963Z5J3"/>
<dbReference type="Proteomes" id="UP000721844">
    <property type="component" value="Unassembled WGS sequence"/>
</dbReference>
<dbReference type="Gene3D" id="3.40.720.10">
    <property type="entry name" value="Alkaline Phosphatase, subunit A"/>
    <property type="match status" value="2"/>
</dbReference>
<gene>
    <name evidence="3" type="ORF">ACELLULO517_23420</name>
</gene>
<dbReference type="EMBL" id="JAESVA010000011">
    <property type="protein sequence ID" value="MCB8883219.1"/>
    <property type="molecule type" value="Genomic_DNA"/>
</dbReference>
<organism evidence="3 4">
    <name type="scientific">Acidisoma cellulosilyticum</name>
    <dbReference type="NCBI Taxonomy" id="2802395"/>
    <lineage>
        <taxon>Bacteria</taxon>
        <taxon>Pseudomonadati</taxon>
        <taxon>Pseudomonadota</taxon>
        <taxon>Alphaproteobacteria</taxon>
        <taxon>Acetobacterales</taxon>
        <taxon>Acidocellaceae</taxon>
        <taxon>Acidisoma</taxon>
    </lineage>
</organism>
<evidence type="ECO:0008006" key="5">
    <source>
        <dbReference type="Google" id="ProtNLM"/>
    </source>
</evidence>
<dbReference type="GO" id="GO:0042578">
    <property type="term" value="F:phosphoric ester hydrolase activity"/>
    <property type="evidence" value="ECO:0007669"/>
    <property type="project" value="UniProtKB-ARBA"/>
</dbReference>
<dbReference type="SUPFAM" id="SSF53649">
    <property type="entry name" value="Alkaline phosphatase-like"/>
    <property type="match status" value="1"/>
</dbReference>
<dbReference type="Pfam" id="PF04185">
    <property type="entry name" value="Phosphoesterase"/>
    <property type="match status" value="1"/>
</dbReference>
<keyword evidence="4" id="KW-1185">Reference proteome</keyword>
<dbReference type="RefSeq" id="WP_227309872.1">
    <property type="nucleotide sequence ID" value="NZ_JAESVA010000011.1"/>
</dbReference>
<reference evidence="3 4" key="1">
    <citation type="journal article" date="2021" name="Microorganisms">
        <title>Acidisoma silvae sp. nov. and Acidisomacellulosilytica sp. nov., Two Acidophilic Bacteria Isolated from Decaying Wood, Hydrolyzing Cellulose and Producing Poly-3-hydroxybutyrate.</title>
        <authorList>
            <person name="Mieszkin S."/>
            <person name="Pouder E."/>
            <person name="Uroz S."/>
            <person name="Simon-Colin C."/>
            <person name="Alain K."/>
        </authorList>
    </citation>
    <scope>NUCLEOTIDE SEQUENCE [LARGE SCALE GENOMIC DNA]</scope>
    <source>
        <strain evidence="3 4">HW T5.17</strain>
    </source>
</reference>
<evidence type="ECO:0000256" key="2">
    <source>
        <dbReference type="SAM" id="MobiDB-lite"/>
    </source>
</evidence>
<name>A0A963Z5J3_9PROT</name>
<evidence type="ECO:0000256" key="1">
    <source>
        <dbReference type="ARBA" id="ARBA00022801"/>
    </source>
</evidence>
<protein>
    <recommendedName>
        <fullName evidence="5">Phosphoesterase</fullName>
    </recommendedName>
</protein>
<feature type="region of interest" description="Disordered" evidence="2">
    <location>
        <begin position="602"/>
        <end position="621"/>
    </location>
</feature>
<dbReference type="PANTHER" id="PTHR31956">
    <property type="entry name" value="NON-SPECIFIC PHOSPHOLIPASE C4-RELATED"/>
    <property type="match status" value="1"/>
</dbReference>
<keyword evidence="1" id="KW-0378">Hydrolase</keyword>
<evidence type="ECO:0000313" key="4">
    <source>
        <dbReference type="Proteomes" id="UP000721844"/>
    </source>
</evidence>
<proteinExistence type="predicted"/>
<sequence length="641" mass="67279">MSVFAATALSVIGNPAISFAQSSTGVDQLIGVGSPTTPIDHVIVIIGENRTFDHVFATYKPKTGQTINNLLSEGIVRADGTPGTNFVKAGQFSASQTGTYATAPGGKVLYSALPPVGTDGAPSKAADNDPPPFATVAAVSAIESVIQDGLPSASYRLLTTGATGLTSDSTDTRVTNGAAPGNGPYQISGPKMPYDAYTASPVHRFYQMWQEEDCAATHITAANPSGCLADLFPWTEVTEGAGTNGATQPANFTNLTTGEGSASMGFYNMAEGDAATFKSLADQYTISDNFHQSIMGGTGANHIAIGTGLAIYYTDGQGHIATPPTNEIENPNSQSGTNNWWVQDGYSGGSYSDCSVATQPGVAAVRSYLAALPTAIAPKCATGAYYLLNNYNPGYFGDGTVNTSTFTIPPSPVPTIGDVLNKHSLSWAYYGAGWNDYVKDPTSDTGSIYCNICNPFLYETSIMTSAAQRTAHLKDVTDLTTAISSGSLPAVSFVKPDGLLDGHPASSKLDLFEAFAKNIVTEVQANPKLWAHTAILITFDEGGGYWDSGYVQPLDFFGDGTRIPAIMISPYSTGGNVSHVYADHVSFLKFVEKNWGLEKVGTTTRDNLPDPVSTTSNPYAPTNSPAIGDLMDMFTFPATKS</sequence>
<dbReference type="InterPro" id="IPR007312">
    <property type="entry name" value="Phosphoesterase"/>
</dbReference>
<dbReference type="PANTHER" id="PTHR31956:SF1">
    <property type="entry name" value="NON-SPECIFIC PHOSPHOLIPASE C1"/>
    <property type="match status" value="1"/>
</dbReference>
<comment type="caution">
    <text evidence="3">The sequence shown here is derived from an EMBL/GenBank/DDBJ whole genome shotgun (WGS) entry which is preliminary data.</text>
</comment>
<dbReference type="InterPro" id="IPR017850">
    <property type="entry name" value="Alkaline_phosphatase_core_sf"/>
</dbReference>
<accession>A0A963Z5J3</accession>
<feature type="region of interest" description="Disordered" evidence="2">
    <location>
        <begin position="162"/>
        <end position="186"/>
    </location>
</feature>